<comment type="caution">
    <text evidence="4">The sequence shown here is derived from an EMBL/GenBank/DDBJ whole genome shotgun (WGS) entry which is preliminary data.</text>
</comment>
<dbReference type="RefSeq" id="WP_200353518.1">
    <property type="nucleotide sequence ID" value="NZ_JAENIL010000001.1"/>
</dbReference>
<dbReference type="InterPro" id="IPR000683">
    <property type="entry name" value="Gfo/Idh/MocA-like_OxRdtase_N"/>
</dbReference>
<protein>
    <submittedName>
        <fullName evidence="4">Gfo/Idh/MocA family oxidoreductase</fullName>
    </submittedName>
</protein>
<dbReference type="InterPro" id="IPR006311">
    <property type="entry name" value="TAT_signal"/>
</dbReference>
<gene>
    <name evidence="4" type="ORF">JIN87_00415</name>
</gene>
<dbReference type="PROSITE" id="PS51318">
    <property type="entry name" value="TAT"/>
    <property type="match status" value="1"/>
</dbReference>
<dbReference type="Gene3D" id="3.30.360.10">
    <property type="entry name" value="Dihydrodipicolinate Reductase, domain 2"/>
    <property type="match status" value="1"/>
</dbReference>
<dbReference type="InterPro" id="IPR036291">
    <property type="entry name" value="NAD(P)-bd_dom_sf"/>
</dbReference>
<keyword evidence="5" id="KW-1185">Reference proteome</keyword>
<dbReference type="PANTHER" id="PTHR43818:SF5">
    <property type="entry name" value="OXIDOREDUCTASE FAMILY PROTEIN"/>
    <property type="match status" value="1"/>
</dbReference>
<reference evidence="4" key="1">
    <citation type="submission" date="2021-01" db="EMBL/GenBank/DDBJ databases">
        <title>Modified the classification status of verrucomicrobia.</title>
        <authorList>
            <person name="Feng X."/>
        </authorList>
    </citation>
    <scope>NUCLEOTIDE SEQUENCE</scope>
    <source>
        <strain evidence="4">KCTC 13126</strain>
    </source>
</reference>
<evidence type="ECO:0000256" key="1">
    <source>
        <dbReference type="SAM" id="MobiDB-lite"/>
    </source>
</evidence>
<dbReference type="Pfam" id="PF19051">
    <property type="entry name" value="GFO_IDH_MocA_C2"/>
    <property type="match status" value="2"/>
</dbReference>
<feature type="domain" description="Gfo/Idh/MocA-like oxidoreductase N-terminal" evidence="2">
    <location>
        <begin position="64"/>
        <end position="161"/>
    </location>
</feature>
<dbReference type="InterPro" id="IPR043906">
    <property type="entry name" value="Gfo/Idh/MocA_OxRdtase_bact_C"/>
</dbReference>
<dbReference type="PANTHER" id="PTHR43818">
    <property type="entry name" value="BCDNA.GH03377"/>
    <property type="match status" value="1"/>
</dbReference>
<dbReference type="AlphaFoldDB" id="A0A934VP94"/>
<proteinExistence type="predicted"/>
<name>A0A934VP94_9BACT</name>
<feature type="domain" description="Gfo/Idh/MocA-like oxidoreductase bacterial type C-terminal" evidence="3">
    <location>
        <begin position="369"/>
        <end position="446"/>
    </location>
</feature>
<dbReference type="Gene3D" id="3.40.50.720">
    <property type="entry name" value="NAD(P)-binding Rossmann-like Domain"/>
    <property type="match status" value="1"/>
</dbReference>
<organism evidence="4 5">
    <name type="scientific">Pelagicoccus mobilis</name>
    <dbReference type="NCBI Taxonomy" id="415221"/>
    <lineage>
        <taxon>Bacteria</taxon>
        <taxon>Pseudomonadati</taxon>
        <taxon>Verrucomicrobiota</taxon>
        <taxon>Opitutia</taxon>
        <taxon>Puniceicoccales</taxon>
        <taxon>Pelagicoccaceae</taxon>
        <taxon>Pelagicoccus</taxon>
    </lineage>
</organism>
<dbReference type="Pfam" id="PF01408">
    <property type="entry name" value="GFO_IDH_MocA"/>
    <property type="match status" value="1"/>
</dbReference>
<dbReference type="Proteomes" id="UP000617628">
    <property type="component" value="Unassembled WGS sequence"/>
</dbReference>
<dbReference type="SUPFAM" id="SSF51735">
    <property type="entry name" value="NAD(P)-binding Rossmann-fold domains"/>
    <property type="match status" value="1"/>
</dbReference>
<dbReference type="EMBL" id="JAENIL010000001">
    <property type="protein sequence ID" value="MBK1875303.1"/>
    <property type="molecule type" value="Genomic_DNA"/>
</dbReference>
<accession>A0A934VP94</accession>
<evidence type="ECO:0000313" key="4">
    <source>
        <dbReference type="EMBL" id="MBK1875303.1"/>
    </source>
</evidence>
<feature type="region of interest" description="Disordered" evidence="1">
    <location>
        <begin position="423"/>
        <end position="446"/>
    </location>
</feature>
<feature type="domain" description="Gfo/Idh/MocA-like oxidoreductase bacterial type C-terminal" evidence="3">
    <location>
        <begin position="198"/>
        <end position="279"/>
    </location>
</feature>
<evidence type="ECO:0000259" key="2">
    <source>
        <dbReference type="Pfam" id="PF01408"/>
    </source>
</evidence>
<dbReference type="InterPro" id="IPR050463">
    <property type="entry name" value="Gfo/Idh/MocA_oxidrdct_glycsds"/>
</dbReference>
<evidence type="ECO:0000259" key="3">
    <source>
        <dbReference type="Pfam" id="PF19051"/>
    </source>
</evidence>
<dbReference type="SUPFAM" id="SSF55347">
    <property type="entry name" value="Glyceraldehyde-3-phosphate dehydrogenase-like, C-terminal domain"/>
    <property type="match status" value="1"/>
</dbReference>
<evidence type="ECO:0000313" key="5">
    <source>
        <dbReference type="Proteomes" id="UP000617628"/>
    </source>
</evidence>
<sequence>MNKQQTRRTFVQNALGIGALVGFPTIIPSSVLGKNGAVAPSNKVNIGVLSCGAQSGSAGNYYSKGISQIVAVCDPIRERRIARAEQWGVEDHYNDFRDVLARDDVDGVHISTPDHWHVPMSIAAAKAGKDVYCEKPLGLTIEQNLAARQITEKYDRVFQYGTQQRSSEVCRRGIELVLNGHIGEIAKIYVWAPGGMAGGSATPELPVPDGFDYDLWLGPAPEAPFSYDRCLNQDFQKKGIWYIYDYAIGFVAGWGAHPLDQLQWWADEAGMDIPVEYEATGRLPTEGLFDTVTHWDAHCRYANDLEMRFMDTQTAQVVTKELSLPDLGKFPGNCTLFMGTEGWVAVSRGSLKTSSEELRKKAKDPGPIKLPVSRNHGQNFAECIRSRKQPVSTLNSAIRSDIVSHMTDLSIRTGKKLRWDPKKETVRGSSQARKMMSRPIRAPWTI</sequence>
<dbReference type="GO" id="GO:0000166">
    <property type="term" value="F:nucleotide binding"/>
    <property type="evidence" value="ECO:0007669"/>
    <property type="project" value="InterPro"/>
</dbReference>